<feature type="domain" description="CTLH" evidence="10">
    <location>
        <begin position="137"/>
        <end position="194"/>
    </location>
</feature>
<dbReference type="GO" id="GO:0034657">
    <property type="term" value="C:GID complex"/>
    <property type="evidence" value="ECO:0007669"/>
    <property type="project" value="TreeGrafter"/>
</dbReference>
<dbReference type="AlphaFoldDB" id="A0A1E4TCN7"/>
<evidence type="ECO:0000313" key="12">
    <source>
        <dbReference type="EMBL" id="ODV89509.1"/>
    </source>
</evidence>
<dbReference type="GO" id="GO:0005634">
    <property type="term" value="C:nucleus"/>
    <property type="evidence" value="ECO:0007669"/>
    <property type="project" value="TreeGrafter"/>
</dbReference>
<dbReference type="PROSITE" id="PS50896">
    <property type="entry name" value="LISH"/>
    <property type="match status" value="1"/>
</dbReference>
<name>A0A1E4TCN7_9ASCO</name>
<dbReference type="PANTHER" id="PTHR12170:SF3">
    <property type="entry name" value="GH10162P"/>
    <property type="match status" value="1"/>
</dbReference>
<dbReference type="PROSITE" id="PS50897">
    <property type="entry name" value="CTLH"/>
    <property type="match status" value="1"/>
</dbReference>
<evidence type="ECO:0000256" key="6">
    <source>
        <dbReference type="ARBA" id="ARBA00061136"/>
    </source>
</evidence>
<dbReference type="GO" id="GO:0043161">
    <property type="term" value="P:proteasome-mediated ubiquitin-dependent protein catabolic process"/>
    <property type="evidence" value="ECO:0007669"/>
    <property type="project" value="InterPro"/>
</dbReference>
<evidence type="ECO:0000256" key="3">
    <source>
        <dbReference type="ARBA" id="ARBA00022723"/>
    </source>
</evidence>
<evidence type="ECO:0000259" key="10">
    <source>
        <dbReference type="PROSITE" id="PS50897"/>
    </source>
</evidence>
<dbReference type="InterPro" id="IPR006595">
    <property type="entry name" value="CTLH_C"/>
</dbReference>
<dbReference type="InterPro" id="IPR044063">
    <property type="entry name" value="ZF_RING_GID"/>
</dbReference>
<dbReference type="InterPro" id="IPR006594">
    <property type="entry name" value="LisH"/>
</dbReference>
<dbReference type="EMBL" id="KV453843">
    <property type="protein sequence ID" value="ODV89509.1"/>
    <property type="molecule type" value="Genomic_DNA"/>
</dbReference>
<comment type="similarity">
    <text evidence="6">Belongs to the RMD5/GID2 family.</text>
</comment>
<keyword evidence="4 9" id="KW-0863">Zinc-finger</keyword>
<dbReference type="InterPro" id="IPR024964">
    <property type="entry name" value="CTLH/CRA"/>
</dbReference>
<dbReference type="SUPFAM" id="SSF57850">
    <property type="entry name" value="RING/U-box"/>
    <property type="match status" value="1"/>
</dbReference>
<dbReference type="Pfam" id="PF13445">
    <property type="entry name" value="zf-RING_UBOX"/>
    <property type="match status" value="1"/>
</dbReference>
<dbReference type="FunFam" id="3.30.40.10:FF:000143">
    <property type="entry name" value="Regulator of gluconeogenesis Rmd5"/>
    <property type="match status" value="1"/>
</dbReference>
<reference evidence="13" key="1">
    <citation type="submission" date="2016-02" db="EMBL/GenBank/DDBJ databases">
        <title>Comparative genomics of biotechnologically important yeasts.</title>
        <authorList>
            <consortium name="DOE Joint Genome Institute"/>
            <person name="Riley R."/>
            <person name="Haridas S."/>
            <person name="Wolfe K.H."/>
            <person name="Lopes M.R."/>
            <person name="Hittinger C.T."/>
            <person name="Goker M."/>
            <person name="Salamov A."/>
            <person name="Wisecaver J."/>
            <person name="Long T.M."/>
            <person name="Aerts A.L."/>
            <person name="Barry K."/>
            <person name="Choi C."/>
            <person name="Clum A."/>
            <person name="Coughlan A.Y."/>
            <person name="Deshpande S."/>
            <person name="Douglass A.P."/>
            <person name="Hanson S.J."/>
            <person name="Klenk H.-P."/>
            <person name="Labutti K."/>
            <person name="Lapidus A."/>
            <person name="Lindquist E."/>
            <person name="Lipzen A."/>
            <person name="Meier-Kolthoff J.P."/>
            <person name="Ohm R.A."/>
            <person name="Otillar R.P."/>
            <person name="Pangilinan J."/>
            <person name="Peng Y."/>
            <person name="Rokas A."/>
            <person name="Rosa C.A."/>
            <person name="Scheuner C."/>
            <person name="Sibirny A.A."/>
            <person name="Slot J.C."/>
            <person name="Stielow J.B."/>
            <person name="Sun H."/>
            <person name="Kurtzman C.P."/>
            <person name="Blackwell M."/>
            <person name="Jeffries T.W."/>
            <person name="Grigoriev I.V."/>
        </authorList>
    </citation>
    <scope>NUCLEOTIDE SEQUENCE [LARGE SCALE GENOMIC DNA]</scope>
    <source>
        <strain evidence="13">NRRL Y-17796</strain>
    </source>
</reference>
<dbReference type="GO" id="GO:0008270">
    <property type="term" value="F:zinc ion binding"/>
    <property type="evidence" value="ECO:0007669"/>
    <property type="project" value="UniProtKB-KW"/>
</dbReference>
<dbReference type="CDD" id="cd16652">
    <property type="entry name" value="dRING_Rmd5p-like"/>
    <property type="match status" value="1"/>
</dbReference>
<evidence type="ECO:0000256" key="4">
    <source>
        <dbReference type="ARBA" id="ARBA00022771"/>
    </source>
</evidence>
<dbReference type="SMART" id="SM00757">
    <property type="entry name" value="CRA"/>
    <property type="match status" value="1"/>
</dbReference>
<keyword evidence="5" id="KW-0862">Zinc</keyword>
<evidence type="ECO:0000256" key="5">
    <source>
        <dbReference type="ARBA" id="ARBA00022833"/>
    </source>
</evidence>
<dbReference type="OrthoDB" id="1933281at2759"/>
<proteinExistence type="inferred from homology"/>
<evidence type="ECO:0000256" key="7">
    <source>
        <dbReference type="ARBA" id="ARBA00075398"/>
    </source>
</evidence>
<evidence type="ECO:0000256" key="1">
    <source>
        <dbReference type="ARBA" id="ARBA00004496"/>
    </source>
</evidence>
<gene>
    <name evidence="12" type="ORF">CANCADRAFT_4124</name>
</gene>
<evidence type="ECO:0000256" key="9">
    <source>
        <dbReference type="PROSITE-ProRule" id="PRU01215"/>
    </source>
</evidence>
<keyword evidence="2" id="KW-0963">Cytoplasm</keyword>
<dbReference type="InterPro" id="IPR045098">
    <property type="entry name" value="Fyv10_fam"/>
</dbReference>
<sequence length="396" mass="44693">MDESLKDPINIDPCIEVVDDLLGKLKTIRQNIYSAQNAAQAKTEGIAQLQTAIDDYTRSVASAQKAVYTGLSKAAKSVERTFKVDLSKAYDPSVFEGKLPDIDKAVALHLIRQGDFDTAKILCKEAHISIPKSTVDSFKRMYLIVNDIRQHKVDSAVEWATANREKLQQLYSRLEFELHAMQFVNLLSQPSRPDGSEPALDYARKNFPRFAADCMPEISKLTGAFMYRSRLNSSPYHDLFTSEKTWDNLEQLFIKDFCSIMSLTPLSPLYVAASAGSLALPDFVKMSTISSQKHAEWTSLNEIPVEIDLPKDYVFHNIFVCPVSKEQTTARNPPMLLPCGHVVAKESLASLSHNNSRHRFKCPYCPNECMSVQCVRIYFEPEDNENTEEMDSPMED</sequence>
<feature type="zinc finger region" description="RING-Gid-type" evidence="9">
    <location>
        <begin position="321"/>
        <end position="365"/>
    </location>
</feature>
<dbReference type="PANTHER" id="PTHR12170">
    <property type="entry name" value="MACROPHAGE ERYTHROBLAST ATTACHER-RELATED"/>
    <property type="match status" value="1"/>
</dbReference>
<evidence type="ECO:0000259" key="11">
    <source>
        <dbReference type="PROSITE" id="PS51867"/>
    </source>
</evidence>
<evidence type="ECO:0000256" key="8">
    <source>
        <dbReference type="ARBA" id="ARBA00080744"/>
    </source>
</evidence>
<accession>A0A1E4TCN7</accession>
<dbReference type="GO" id="GO:0005737">
    <property type="term" value="C:cytoplasm"/>
    <property type="evidence" value="ECO:0007669"/>
    <property type="project" value="UniProtKB-SubCell"/>
</dbReference>
<evidence type="ECO:0000256" key="2">
    <source>
        <dbReference type="ARBA" id="ARBA00022490"/>
    </source>
</evidence>
<keyword evidence="3" id="KW-0479">Metal-binding</keyword>
<dbReference type="SMART" id="SM00668">
    <property type="entry name" value="CTLH"/>
    <property type="match status" value="1"/>
</dbReference>
<dbReference type="PROSITE" id="PS51867">
    <property type="entry name" value="ZF_RING_GID"/>
    <property type="match status" value="1"/>
</dbReference>
<feature type="domain" description="RING-Gid-type" evidence="11">
    <location>
        <begin position="321"/>
        <end position="365"/>
    </location>
</feature>
<dbReference type="InterPro" id="IPR013144">
    <property type="entry name" value="CRA_dom"/>
</dbReference>
<dbReference type="Pfam" id="PF10607">
    <property type="entry name" value="CTLH"/>
    <property type="match status" value="1"/>
</dbReference>
<keyword evidence="13" id="KW-1185">Reference proteome</keyword>
<evidence type="ECO:0000313" key="13">
    <source>
        <dbReference type="Proteomes" id="UP000095023"/>
    </source>
</evidence>
<comment type="subcellular location">
    <subcellularLocation>
        <location evidence="1">Cytoplasm</location>
    </subcellularLocation>
</comment>
<dbReference type="InterPro" id="IPR013083">
    <property type="entry name" value="Znf_RING/FYVE/PHD"/>
</dbReference>
<dbReference type="InterPro" id="IPR027370">
    <property type="entry name" value="Znf-RING_euk"/>
</dbReference>
<organism evidence="12 13">
    <name type="scientific">Tortispora caseinolytica NRRL Y-17796</name>
    <dbReference type="NCBI Taxonomy" id="767744"/>
    <lineage>
        <taxon>Eukaryota</taxon>
        <taxon>Fungi</taxon>
        <taxon>Dikarya</taxon>
        <taxon>Ascomycota</taxon>
        <taxon>Saccharomycotina</taxon>
        <taxon>Trigonopsidomycetes</taxon>
        <taxon>Trigonopsidales</taxon>
        <taxon>Trigonopsidaceae</taxon>
        <taxon>Tortispora</taxon>
    </lineage>
</organism>
<dbReference type="GO" id="GO:0061630">
    <property type="term" value="F:ubiquitin protein ligase activity"/>
    <property type="evidence" value="ECO:0007669"/>
    <property type="project" value="InterPro"/>
</dbReference>
<protein>
    <recommendedName>
        <fullName evidence="8">GID complex catalytic subunit 2</fullName>
    </recommendedName>
    <alternativeName>
        <fullName evidence="7">Glucose-induced degradation protein 2</fullName>
    </alternativeName>
</protein>
<dbReference type="InterPro" id="IPR037683">
    <property type="entry name" value="Rmd5_dRing"/>
</dbReference>
<dbReference type="Proteomes" id="UP000095023">
    <property type="component" value="Unassembled WGS sequence"/>
</dbReference>
<dbReference type="Gene3D" id="3.30.40.10">
    <property type="entry name" value="Zinc/RING finger domain, C3HC4 (zinc finger)"/>
    <property type="match status" value="1"/>
</dbReference>